<evidence type="ECO:0000256" key="1">
    <source>
        <dbReference type="SAM" id="MobiDB-lite"/>
    </source>
</evidence>
<organism evidence="2 3">
    <name type="scientific">Teratosphaeria nubilosa</name>
    <dbReference type="NCBI Taxonomy" id="161662"/>
    <lineage>
        <taxon>Eukaryota</taxon>
        <taxon>Fungi</taxon>
        <taxon>Dikarya</taxon>
        <taxon>Ascomycota</taxon>
        <taxon>Pezizomycotina</taxon>
        <taxon>Dothideomycetes</taxon>
        <taxon>Dothideomycetidae</taxon>
        <taxon>Mycosphaerellales</taxon>
        <taxon>Teratosphaeriaceae</taxon>
        <taxon>Teratosphaeria</taxon>
    </lineage>
</organism>
<feature type="compositionally biased region" description="Basic and acidic residues" evidence="1">
    <location>
        <begin position="75"/>
        <end position="100"/>
    </location>
</feature>
<gene>
    <name evidence="2" type="ORF">EJ03DRAFT_328929</name>
</gene>
<sequence>MAFARARALRSIQTAFRQSSARATAPARTQLAVGRRYASGGGHGHAEPSSDLPWALGAVVVTVPSVWFLWPDSTKAEHHGGHDDHHEETHEEAHEDKQAEEAPAAEEEEKEEKPASDEKDTSDEQEQAKESEQDSKPSGSEGESQPKSSDANKVSEPKDVEGAEKKETPASGGNTDDVKFKGPAKEGSAATDDERKVEPDDKGGYKKRIDSKNAVNLGEEAHLKEGAYAEKEAPSPGKQPDKSKSPGSMEAKQYGMSNTATKHSHKIDEDPEKSKKPEGGPDTAKTVGTVDPNRPQK</sequence>
<feature type="compositionally biased region" description="Basic and acidic residues" evidence="1">
    <location>
        <begin position="192"/>
        <end position="211"/>
    </location>
</feature>
<dbReference type="AlphaFoldDB" id="A0A6G1L4E5"/>
<evidence type="ECO:0000313" key="2">
    <source>
        <dbReference type="EMBL" id="KAF2767737.1"/>
    </source>
</evidence>
<proteinExistence type="predicted"/>
<evidence type="ECO:0000313" key="3">
    <source>
        <dbReference type="Proteomes" id="UP000799436"/>
    </source>
</evidence>
<accession>A0A6G1L4E5</accession>
<feature type="compositionally biased region" description="Basic and acidic residues" evidence="1">
    <location>
        <begin position="153"/>
        <end position="168"/>
    </location>
</feature>
<feature type="compositionally biased region" description="Basic and acidic residues" evidence="1">
    <location>
        <begin position="219"/>
        <end position="244"/>
    </location>
</feature>
<reference evidence="2" key="1">
    <citation type="journal article" date="2020" name="Stud. Mycol.">
        <title>101 Dothideomycetes genomes: a test case for predicting lifestyles and emergence of pathogens.</title>
        <authorList>
            <person name="Haridas S."/>
            <person name="Albert R."/>
            <person name="Binder M."/>
            <person name="Bloem J."/>
            <person name="Labutti K."/>
            <person name="Salamov A."/>
            <person name="Andreopoulos B."/>
            <person name="Baker S."/>
            <person name="Barry K."/>
            <person name="Bills G."/>
            <person name="Bluhm B."/>
            <person name="Cannon C."/>
            <person name="Castanera R."/>
            <person name="Culley D."/>
            <person name="Daum C."/>
            <person name="Ezra D."/>
            <person name="Gonzalez J."/>
            <person name="Henrissat B."/>
            <person name="Kuo A."/>
            <person name="Liang C."/>
            <person name="Lipzen A."/>
            <person name="Lutzoni F."/>
            <person name="Magnuson J."/>
            <person name="Mondo S."/>
            <person name="Nolan M."/>
            <person name="Ohm R."/>
            <person name="Pangilinan J."/>
            <person name="Park H.-J."/>
            <person name="Ramirez L."/>
            <person name="Alfaro M."/>
            <person name="Sun H."/>
            <person name="Tritt A."/>
            <person name="Yoshinaga Y."/>
            <person name="Zwiers L.-H."/>
            <person name="Turgeon B."/>
            <person name="Goodwin S."/>
            <person name="Spatafora J."/>
            <person name="Crous P."/>
            <person name="Grigoriev I."/>
        </authorList>
    </citation>
    <scope>NUCLEOTIDE SEQUENCE</scope>
    <source>
        <strain evidence="2">CBS 116005</strain>
    </source>
</reference>
<keyword evidence="3" id="KW-1185">Reference proteome</keyword>
<dbReference type="OrthoDB" id="4590707at2759"/>
<feature type="compositionally biased region" description="Polar residues" evidence="1">
    <location>
        <begin position="136"/>
        <end position="152"/>
    </location>
</feature>
<feature type="compositionally biased region" description="Basic and acidic residues" evidence="1">
    <location>
        <begin position="266"/>
        <end position="279"/>
    </location>
</feature>
<feature type="compositionally biased region" description="Basic and acidic residues" evidence="1">
    <location>
        <begin position="126"/>
        <end position="135"/>
    </location>
</feature>
<protein>
    <submittedName>
        <fullName evidence="2">Uncharacterized protein</fullName>
    </submittedName>
</protein>
<dbReference type="Proteomes" id="UP000799436">
    <property type="component" value="Unassembled WGS sequence"/>
</dbReference>
<name>A0A6G1L4E5_9PEZI</name>
<dbReference type="EMBL" id="ML995852">
    <property type="protein sequence ID" value="KAF2767737.1"/>
    <property type="molecule type" value="Genomic_DNA"/>
</dbReference>
<feature type="region of interest" description="Disordered" evidence="1">
    <location>
        <begin position="75"/>
        <end position="297"/>
    </location>
</feature>